<protein>
    <recommendedName>
        <fullName evidence="11">Transporter</fullName>
    </recommendedName>
</protein>
<sequence length="317" mass="34838">MSIIFNAVIPLFAIILAGFVAGRMNLLPNSAASSLNSFVYYFSLPALLFFSIATAPVNQLTNANFILANILLIIGFYLFTIIFFKIVYKKPLQELTMYGMMTTYGNTGFLGIPLIIAIFGQAAAIPVAISILIYDLVILIMVISSFEVLKQKSDGDFLQTIKVILKSVFLNPINGSLLIGFSIAFLQIPTPEPLLVFADTLGAAAGPTALFSLGLGLASQRKDLLSYAFRKSEMFVLLLFKLILLPLFAYFLVYLVFPVNNHVWAATIVILSSLPTGAMVNVFSERYQTLTREVPAFILLSTVLSLFSTSIILLWIL</sequence>
<feature type="transmembrane region" description="Helical" evidence="8">
    <location>
        <begin position="169"/>
        <end position="188"/>
    </location>
</feature>
<reference evidence="9 10" key="1">
    <citation type="submission" date="2016-11" db="EMBL/GenBank/DDBJ databases">
        <authorList>
            <person name="Jaros S."/>
            <person name="Januszkiewicz K."/>
            <person name="Wedrychowicz H."/>
        </authorList>
    </citation>
    <scope>NUCLEOTIDE SEQUENCE [LARGE SCALE GENOMIC DNA]</scope>
    <source>
        <strain evidence="9 10">IBRC-M 10683</strain>
    </source>
</reference>
<feature type="transmembrane region" description="Helical" evidence="8">
    <location>
        <begin position="296"/>
        <end position="316"/>
    </location>
</feature>
<dbReference type="Proteomes" id="UP000183988">
    <property type="component" value="Unassembled WGS sequence"/>
</dbReference>
<evidence type="ECO:0000256" key="7">
    <source>
        <dbReference type="ARBA" id="ARBA00023136"/>
    </source>
</evidence>
<feature type="transmembrane region" description="Helical" evidence="8">
    <location>
        <begin position="235"/>
        <end position="257"/>
    </location>
</feature>
<dbReference type="PANTHER" id="PTHR36838">
    <property type="entry name" value="AUXIN EFFLUX CARRIER FAMILY PROTEIN"/>
    <property type="match status" value="1"/>
</dbReference>
<dbReference type="InterPro" id="IPR004776">
    <property type="entry name" value="Mem_transp_PIN-like"/>
</dbReference>
<dbReference type="GO" id="GO:0005886">
    <property type="term" value="C:plasma membrane"/>
    <property type="evidence" value="ECO:0007669"/>
    <property type="project" value="UniProtKB-SubCell"/>
</dbReference>
<evidence type="ECO:0000256" key="8">
    <source>
        <dbReference type="SAM" id="Phobius"/>
    </source>
</evidence>
<feature type="transmembrane region" description="Helical" evidence="8">
    <location>
        <begin position="38"/>
        <end position="57"/>
    </location>
</feature>
<evidence type="ECO:0000313" key="9">
    <source>
        <dbReference type="EMBL" id="SHF72501.1"/>
    </source>
</evidence>
<evidence type="ECO:0000256" key="5">
    <source>
        <dbReference type="ARBA" id="ARBA00022692"/>
    </source>
</evidence>
<organism evidence="9 10">
    <name type="scientific">Ornithinibacillus halophilus</name>
    <dbReference type="NCBI Taxonomy" id="930117"/>
    <lineage>
        <taxon>Bacteria</taxon>
        <taxon>Bacillati</taxon>
        <taxon>Bacillota</taxon>
        <taxon>Bacilli</taxon>
        <taxon>Bacillales</taxon>
        <taxon>Bacillaceae</taxon>
        <taxon>Ornithinibacillus</taxon>
    </lineage>
</organism>
<dbReference type="InterPro" id="IPR038770">
    <property type="entry name" value="Na+/solute_symporter_sf"/>
</dbReference>
<dbReference type="EMBL" id="FQVW01000003">
    <property type="protein sequence ID" value="SHF72501.1"/>
    <property type="molecule type" value="Genomic_DNA"/>
</dbReference>
<gene>
    <name evidence="9" type="ORF">SAMN05216225_100371</name>
</gene>
<proteinExistence type="inferred from homology"/>
<accession>A0A1M5E0A3</accession>
<keyword evidence="4" id="KW-1003">Cell membrane</keyword>
<keyword evidence="7 8" id="KW-0472">Membrane</keyword>
<dbReference type="RefSeq" id="WP_072888118.1">
    <property type="nucleotide sequence ID" value="NZ_FQVW01000003.1"/>
</dbReference>
<feature type="transmembrane region" description="Helical" evidence="8">
    <location>
        <begin position="6"/>
        <end position="26"/>
    </location>
</feature>
<dbReference type="PANTHER" id="PTHR36838:SF3">
    <property type="entry name" value="TRANSPORTER AUXIN EFFLUX CARRIER EC FAMILY"/>
    <property type="match status" value="1"/>
</dbReference>
<evidence type="ECO:0000256" key="1">
    <source>
        <dbReference type="ARBA" id="ARBA00004651"/>
    </source>
</evidence>
<dbReference type="STRING" id="930117.SAMN05216225_100371"/>
<evidence type="ECO:0008006" key="11">
    <source>
        <dbReference type="Google" id="ProtNLM"/>
    </source>
</evidence>
<keyword evidence="6 8" id="KW-1133">Transmembrane helix</keyword>
<feature type="transmembrane region" description="Helical" evidence="8">
    <location>
        <begin position="125"/>
        <end position="149"/>
    </location>
</feature>
<feature type="transmembrane region" description="Helical" evidence="8">
    <location>
        <begin position="194"/>
        <end position="215"/>
    </location>
</feature>
<comment type="similarity">
    <text evidence="2">Belongs to the auxin efflux carrier (TC 2.A.69) family.</text>
</comment>
<name>A0A1M5E0A3_9BACI</name>
<comment type="subcellular location">
    <subcellularLocation>
        <location evidence="1">Cell membrane</location>
        <topology evidence="1">Multi-pass membrane protein</topology>
    </subcellularLocation>
</comment>
<dbReference type="GO" id="GO:0055085">
    <property type="term" value="P:transmembrane transport"/>
    <property type="evidence" value="ECO:0007669"/>
    <property type="project" value="InterPro"/>
</dbReference>
<dbReference type="AlphaFoldDB" id="A0A1M5E0A3"/>
<dbReference type="OrthoDB" id="401182at2"/>
<dbReference type="Gene3D" id="1.20.1530.20">
    <property type="match status" value="1"/>
</dbReference>
<evidence type="ECO:0000256" key="6">
    <source>
        <dbReference type="ARBA" id="ARBA00022989"/>
    </source>
</evidence>
<evidence type="ECO:0000256" key="2">
    <source>
        <dbReference type="ARBA" id="ARBA00010145"/>
    </source>
</evidence>
<feature type="transmembrane region" description="Helical" evidence="8">
    <location>
        <begin position="63"/>
        <end position="88"/>
    </location>
</feature>
<evidence type="ECO:0000256" key="3">
    <source>
        <dbReference type="ARBA" id="ARBA00022448"/>
    </source>
</evidence>
<keyword evidence="10" id="KW-1185">Reference proteome</keyword>
<feature type="transmembrane region" description="Helical" evidence="8">
    <location>
        <begin position="263"/>
        <end position="284"/>
    </location>
</feature>
<feature type="transmembrane region" description="Helical" evidence="8">
    <location>
        <begin position="95"/>
        <end position="119"/>
    </location>
</feature>
<evidence type="ECO:0000256" key="4">
    <source>
        <dbReference type="ARBA" id="ARBA00022475"/>
    </source>
</evidence>
<keyword evidence="5 8" id="KW-0812">Transmembrane</keyword>
<dbReference type="Pfam" id="PF03547">
    <property type="entry name" value="Mem_trans"/>
    <property type="match status" value="1"/>
</dbReference>
<keyword evidence="3" id="KW-0813">Transport</keyword>
<evidence type="ECO:0000313" key="10">
    <source>
        <dbReference type="Proteomes" id="UP000183988"/>
    </source>
</evidence>